<keyword evidence="1" id="KW-0472">Membrane</keyword>
<reference evidence="4" key="1">
    <citation type="submission" date="2017-08" db="EMBL/GenBank/DDBJ databases">
        <title>Direct submision.</title>
        <authorList>
            <person name="Kim S.-J."/>
            <person name="Rhee S.-K."/>
        </authorList>
    </citation>
    <scope>NUCLEOTIDE SEQUENCE [LARGE SCALE GENOMIC DNA]</scope>
    <source>
        <strain evidence="4">GI5</strain>
    </source>
</reference>
<protein>
    <recommendedName>
        <fullName evidence="2">Urease accessory protein UreH-like transmembrane domain-containing protein</fullName>
    </recommendedName>
</protein>
<organism evidence="3 4">
    <name type="scientific">Ketobacter alkanivorans</name>
    <dbReference type="NCBI Taxonomy" id="1917421"/>
    <lineage>
        <taxon>Bacteria</taxon>
        <taxon>Pseudomonadati</taxon>
        <taxon>Pseudomonadota</taxon>
        <taxon>Gammaproteobacteria</taxon>
        <taxon>Pseudomonadales</taxon>
        <taxon>Ketobacteraceae</taxon>
        <taxon>Ketobacter</taxon>
    </lineage>
</organism>
<keyword evidence="1" id="KW-1133">Transmembrane helix</keyword>
<feature type="transmembrane region" description="Helical" evidence="1">
    <location>
        <begin position="117"/>
        <end position="137"/>
    </location>
</feature>
<proteinExistence type="predicted"/>
<dbReference type="PANTHER" id="PTHR42208:SF1">
    <property type="entry name" value="HEAVY METAL TRANSPORTER"/>
    <property type="match status" value="1"/>
</dbReference>
<keyword evidence="1" id="KW-0812">Transmembrane</keyword>
<evidence type="ECO:0000259" key="2">
    <source>
        <dbReference type="Pfam" id="PF13386"/>
    </source>
</evidence>
<feature type="transmembrane region" description="Helical" evidence="1">
    <location>
        <begin position="170"/>
        <end position="191"/>
    </location>
</feature>
<gene>
    <name evidence="3" type="ORF">Kalk_02935</name>
</gene>
<dbReference type="AlphaFoldDB" id="A0A2K9LGP0"/>
<evidence type="ECO:0000256" key="1">
    <source>
        <dbReference type="SAM" id="Phobius"/>
    </source>
</evidence>
<evidence type="ECO:0000313" key="3">
    <source>
        <dbReference type="EMBL" id="AUM11442.1"/>
    </source>
</evidence>
<feature type="transmembrane region" description="Helical" evidence="1">
    <location>
        <begin position="37"/>
        <end position="62"/>
    </location>
</feature>
<keyword evidence="4" id="KW-1185">Reference proteome</keyword>
<sequence length="257" mass="27845">MTWIARPAASCLMKIRHQANPSPSPSSRTRMDFSHDLIAAFAVGFMGSLHCIGMCGGISSALSTALQPQHGNPMLRLFGYQLLYSIGRISAYATAGAVIGFAGSALYNQLPAHGPSLLRIFAGIMMILLGFYLSGWWKILNQLERAGTRIWKRIAPTTRRFIPVDRPYKALVLGFLWGWLPCGLVYSALAWSLGAGGAERGALLMLYFGLGTLPAMISIGAFSHILSDFARASTTRAFAALMLMGFGVWTIVSQLSH</sequence>
<dbReference type="Proteomes" id="UP000235116">
    <property type="component" value="Chromosome"/>
</dbReference>
<feature type="transmembrane region" description="Helical" evidence="1">
    <location>
        <begin position="237"/>
        <end position="255"/>
    </location>
</feature>
<dbReference type="Pfam" id="PF13386">
    <property type="entry name" value="DsbD_2"/>
    <property type="match status" value="1"/>
</dbReference>
<feature type="domain" description="Urease accessory protein UreH-like transmembrane" evidence="2">
    <location>
        <begin position="39"/>
        <end position="249"/>
    </location>
</feature>
<name>A0A2K9LGP0_9GAMM</name>
<dbReference type="PANTHER" id="PTHR42208">
    <property type="entry name" value="HEAVY METAL TRANSPORTER-RELATED"/>
    <property type="match status" value="1"/>
</dbReference>
<dbReference type="KEGG" id="kak:Kalk_02935"/>
<evidence type="ECO:0000313" key="4">
    <source>
        <dbReference type="Proteomes" id="UP000235116"/>
    </source>
</evidence>
<accession>A0A2K9LGP0</accession>
<dbReference type="InterPro" id="IPR039447">
    <property type="entry name" value="UreH-like_TM_dom"/>
</dbReference>
<dbReference type="EMBL" id="CP022684">
    <property type="protein sequence ID" value="AUM11442.1"/>
    <property type="molecule type" value="Genomic_DNA"/>
</dbReference>
<feature type="transmembrane region" description="Helical" evidence="1">
    <location>
        <begin position="82"/>
        <end position="105"/>
    </location>
</feature>
<feature type="transmembrane region" description="Helical" evidence="1">
    <location>
        <begin position="203"/>
        <end position="225"/>
    </location>
</feature>